<dbReference type="Proteomes" id="UP001163223">
    <property type="component" value="Chromosome"/>
</dbReference>
<accession>A0ACD4NS16</accession>
<sequence>MTTLSPLSRFAPVLVLGLALVSPAGAQEPATPPSLTTLDARAAPWTSVGRMNNSAYGRCAAVLLGPRVAVTAAHCLFNRRSGRFLEAGSIHVLFGFDRGSYGFHATVAAIEIADGYDPKAPATALPKDLAVLRLAQAVPEAFAPARLAERLPDPGRPLTAAGYAQERSEVLSSAPPCSLQGTDPAGLIVSDCYASHGFSGGPLLDAETGTLVGMTVASALADGRPVALAVPAARLVEALAP</sequence>
<keyword evidence="2" id="KW-1185">Reference proteome</keyword>
<evidence type="ECO:0000313" key="1">
    <source>
        <dbReference type="EMBL" id="WAJ29604.1"/>
    </source>
</evidence>
<gene>
    <name evidence="1" type="ORF">OXU80_05050</name>
</gene>
<reference evidence="1" key="1">
    <citation type="submission" date="2022-11" db="EMBL/GenBank/DDBJ databases">
        <title>beta-Carotene-producing bacterium, Jeongeuplla avenae sp. nov., alleviates the salt stress of Arabidopsis seedlings.</title>
        <authorList>
            <person name="Jiang L."/>
            <person name="Lee J."/>
        </authorList>
    </citation>
    <scope>NUCLEOTIDE SEQUENCE</scope>
    <source>
        <strain evidence="1">DY_R2A_6</strain>
    </source>
</reference>
<proteinExistence type="predicted"/>
<organism evidence="1 2">
    <name type="scientific">Antarcticirhabdus aurantiaca</name>
    <dbReference type="NCBI Taxonomy" id="2606717"/>
    <lineage>
        <taxon>Bacteria</taxon>
        <taxon>Pseudomonadati</taxon>
        <taxon>Pseudomonadota</taxon>
        <taxon>Alphaproteobacteria</taxon>
        <taxon>Hyphomicrobiales</taxon>
        <taxon>Aurantimonadaceae</taxon>
        <taxon>Antarcticirhabdus</taxon>
    </lineage>
</organism>
<protein>
    <submittedName>
        <fullName evidence="1">Trypsin-like peptidase domain-containing protein</fullName>
    </submittedName>
</protein>
<dbReference type="EMBL" id="CP113520">
    <property type="protein sequence ID" value="WAJ29604.1"/>
    <property type="molecule type" value="Genomic_DNA"/>
</dbReference>
<name>A0ACD4NS16_9HYPH</name>
<evidence type="ECO:0000313" key="2">
    <source>
        <dbReference type="Proteomes" id="UP001163223"/>
    </source>
</evidence>